<name>A0A370I684_9NOCA</name>
<protein>
    <submittedName>
        <fullName evidence="3">Polyketide synthase-like dehydratase family protein</fullName>
    </submittedName>
</protein>
<dbReference type="PANTHER" id="PTHR43775:SF51">
    <property type="entry name" value="INACTIVE PHENOLPHTHIOCEROL SYNTHESIS POLYKETIDE SYNTHASE TYPE I PKS1-RELATED"/>
    <property type="match status" value="1"/>
</dbReference>
<comment type="caution">
    <text evidence="3">The sequence shown here is derived from an EMBL/GenBank/DDBJ whole genome shotgun (WGS) entry which is preliminary data.</text>
</comment>
<dbReference type="Gene3D" id="3.40.50.720">
    <property type="entry name" value="NAD(P)-binding Rossmann-like Domain"/>
    <property type="match status" value="1"/>
</dbReference>
<organism evidence="3 4">
    <name type="scientific">Nocardia pseudobrasiliensis</name>
    <dbReference type="NCBI Taxonomy" id="45979"/>
    <lineage>
        <taxon>Bacteria</taxon>
        <taxon>Bacillati</taxon>
        <taxon>Actinomycetota</taxon>
        <taxon>Actinomycetes</taxon>
        <taxon>Mycobacteriales</taxon>
        <taxon>Nocardiaceae</taxon>
        <taxon>Nocardia</taxon>
    </lineage>
</organism>
<proteinExistence type="predicted"/>
<evidence type="ECO:0000313" key="4">
    <source>
        <dbReference type="Proteomes" id="UP000254869"/>
    </source>
</evidence>
<accession>A0A370I684</accession>
<dbReference type="InterPro" id="IPR042104">
    <property type="entry name" value="PKS_dehydratase_sf"/>
</dbReference>
<evidence type="ECO:0000256" key="1">
    <source>
        <dbReference type="ARBA" id="ARBA00022679"/>
    </source>
</evidence>
<dbReference type="GO" id="GO:0006633">
    <property type="term" value="P:fatty acid biosynthetic process"/>
    <property type="evidence" value="ECO:0007669"/>
    <property type="project" value="TreeGrafter"/>
</dbReference>
<keyword evidence="1" id="KW-0808">Transferase</keyword>
<feature type="domain" description="Ketoreductase" evidence="2">
    <location>
        <begin position="130"/>
        <end position="352"/>
    </location>
</feature>
<dbReference type="AlphaFoldDB" id="A0A370I684"/>
<dbReference type="STRING" id="1210086.GCA_001613105_07721"/>
<dbReference type="SUPFAM" id="SSF51735">
    <property type="entry name" value="NAD(P)-binding Rossmann-fold domains"/>
    <property type="match status" value="1"/>
</dbReference>
<dbReference type="Gene3D" id="3.10.129.110">
    <property type="entry name" value="Polyketide synthase dehydratase"/>
    <property type="match status" value="1"/>
</dbReference>
<dbReference type="GO" id="GO:0004312">
    <property type="term" value="F:fatty acid synthase activity"/>
    <property type="evidence" value="ECO:0007669"/>
    <property type="project" value="TreeGrafter"/>
</dbReference>
<dbReference type="PANTHER" id="PTHR43775">
    <property type="entry name" value="FATTY ACID SYNTHASE"/>
    <property type="match status" value="1"/>
</dbReference>
<reference evidence="3 4" key="1">
    <citation type="submission" date="2018-07" db="EMBL/GenBank/DDBJ databases">
        <title>Genomic Encyclopedia of Type Strains, Phase IV (KMG-IV): sequencing the most valuable type-strain genomes for metagenomic binning, comparative biology and taxonomic classification.</title>
        <authorList>
            <person name="Goeker M."/>
        </authorList>
    </citation>
    <scope>NUCLEOTIDE SEQUENCE [LARGE SCALE GENOMIC DNA]</scope>
    <source>
        <strain evidence="3 4">DSM 44290</strain>
    </source>
</reference>
<dbReference type="InterPro" id="IPR057326">
    <property type="entry name" value="KR_dom"/>
</dbReference>
<evidence type="ECO:0000259" key="2">
    <source>
        <dbReference type="SMART" id="SM00822"/>
    </source>
</evidence>
<evidence type="ECO:0000313" key="3">
    <source>
        <dbReference type="EMBL" id="RDI66150.1"/>
    </source>
</evidence>
<dbReference type="Pfam" id="PF08659">
    <property type="entry name" value="KR"/>
    <property type="match status" value="1"/>
</dbReference>
<dbReference type="InterPro" id="IPR036291">
    <property type="entry name" value="NAD(P)-bd_dom_sf"/>
</dbReference>
<dbReference type="InterPro" id="IPR050091">
    <property type="entry name" value="PKS_NRPS_Biosynth_Enz"/>
</dbReference>
<dbReference type="SMART" id="SM00822">
    <property type="entry name" value="PKS_KR"/>
    <property type="match status" value="1"/>
</dbReference>
<dbReference type="InterPro" id="IPR013968">
    <property type="entry name" value="PKS_KR"/>
</dbReference>
<gene>
    <name evidence="3" type="ORF">DFR76_105473</name>
</gene>
<sequence length="688" mass="73190">MLLAQRTRPVLEQAAPDGRAAFLAVTQFDGAFGLTEVAADERAILGGVFALVKTLGIEAPALFCRGVDVSSEQDVDDRVAQLMGELYDPRTELTQVGCAAGGLRRTLEFIEDHPGPIIDAPEVAEPGPGDLLVFTGGGRGVTAACAVAVAARFHSGLLLLGRTELADEPEWAAGVPDAELMKAVAAHRKSTGQSTTPLELRDISGKLLAQREIRATLAQIGAHGSAVEYLAVDVSDADAVRAALAPYRDRITGIVHGAAVLADQLIDGLTTEAITKVLTTKIHGWSAVLGAIDADRLRFAVMFGSVAATFGNRGQASYSVANDALNHLACALKSRHPAVAVTSINWSALAGGMLRPELQKFLLMRGITPITLEEGGVLFAEQLTAPRSRDVMCQIGPWPPAPLELPDAVVPGREIRISRDMRPIAESRALGDHKVDGYPVLPATVALGAIFDVVGQTHPGMDIRSARDLKVLKGLVFDSPAPRLYFTIRDVGPTEVSVLVTDETKRPRYRATVSSVLPEPDSFTVDHYTDLPPLTGGVPVTCYEDGTLFHGPSMRGLQAVLADGERLILSARLPVPDWGGGYCGTDRYRPLTADVVAHGTALRSYLTVGVPALPTGCVTTELLGPLPDAEQMYLVVHRPEVALPLVRCTVEACDPSGRVLLRFRNIELITSAALVEKFKNAETRQGDG</sequence>
<dbReference type="EMBL" id="QQBC01000005">
    <property type="protein sequence ID" value="RDI66150.1"/>
    <property type="molecule type" value="Genomic_DNA"/>
</dbReference>
<keyword evidence="4" id="KW-1185">Reference proteome</keyword>
<dbReference type="RefSeq" id="WP_082876586.1">
    <property type="nucleotide sequence ID" value="NZ_QQBC01000005.1"/>
</dbReference>
<dbReference type="Proteomes" id="UP000254869">
    <property type="component" value="Unassembled WGS sequence"/>
</dbReference>